<protein>
    <submittedName>
        <fullName evidence="4">Urease accessory protein</fullName>
    </submittedName>
</protein>
<dbReference type="PANTHER" id="PTHR33620">
    <property type="entry name" value="UREASE ACCESSORY PROTEIN F"/>
    <property type="match status" value="1"/>
</dbReference>
<keyword evidence="1" id="KW-0996">Nickel insertion</keyword>
<proteinExistence type="predicted"/>
<dbReference type="InterPro" id="IPR038277">
    <property type="entry name" value="UreF_sf"/>
</dbReference>
<dbReference type="InterPro" id="IPR002639">
    <property type="entry name" value="UreF"/>
</dbReference>
<reference evidence="4 5" key="1">
    <citation type="submission" date="2020-07" db="EMBL/GenBank/DDBJ databases">
        <title>Sequencing the genomes of 1000 actinobacteria strains.</title>
        <authorList>
            <person name="Klenk H.-P."/>
        </authorList>
    </citation>
    <scope>NUCLEOTIDE SEQUENCE [LARGE SCALE GENOMIC DNA]</scope>
    <source>
        <strain evidence="4 5">DSM 45975</strain>
    </source>
</reference>
<organism evidence="4 5">
    <name type="scientific">Halosaccharopolyspora lacisalsi</name>
    <dbReference type="NCBI Taxonomy" id="1000566"/>
    <lineage>
        <taxon>Bacteria</taxon>
        <taxon>Bacillati</taxon>
        <taxon>Actinomycetota</taxon>
        <taxon>Actinomycetes</taxon>
        <taxon>Pseudonocardiales</taxon>
        <taxon>Pseudonocardiaceae</taxon>
        <taxon>Halosaccharopolyspora</taxon>
    </lineage>
</organism>
<feature type="region of interest" description="Disordered" evidence="3">
    <location>
        <begin position="89"/>
        <end position="109"/>
    </location>
</feature>
<evidence type="ECO:0000313" key="5">
    <source>
        <dbReference type="Proteomes" id="UP000569329"/>
    </source>
</evidence>
<name>A0A839DUJ2_9PSEU</name>
<gene>
    <name evidence="4" type="ORF">FHX42_002505</name>
</gene>
<dbReference type="Proteomes" id="UP000569329">
    <property type="component" value="Unassembled WGS sequence"/>
</dbReference>
<dbReference type="PIRSF" id="PIRSF009467">
    <property type="entry name" value="Ureas_acces_UreF"/>
    <property type="match status" value="1"/>
</dbReference>
<evidence type="ECO:0000256" key="1">
    <source>
        <dbReference type="ARBA" id="ARBA00022988"/>
    </source>
</evidence>
<evidence type="ECO:0000256" key="3">
    <source>
        <dbReference type="SAM" id="MobiDB-lite"/>
    </source>
</evidence>
<dbReference type="Gene3D" id="1.10.4190.10">
    <property type="entry name" value="Urease accessory protein UreF"/>
    <property type="match status" value="1"/>
</dbReference>
<evidence type="ECO:0000256" key="2">
    <source>
        <dbReference type="ARBA" id="ARBA00023186"/>
    </source>
</evidence>
<keyword evidence="5" id="KW-1185">Reference proteome</keyword>
<dbReference type="EMBL" id="JACGWZ010000003">
    <property type="protein sequence ID" value="MBA8825154.1"/>
    <property type="molecule type" value="Genomic_DNA"/>
</dbReference>
<feature type="compositionally biased region" description="Low complexity" evidence="3">
    <location>
        <begin position="99"/>
        <end position="109"/>
    </location>
</feature>
<keyword evidence="2" id="KW-0143">Chaperone</keyword>
<dbReference type="GO" id="GO:0016151">
    <property type="term" value="F:nickel cation binding"/>
    <property type="evidence" value="ECO:0007669"/>
    <property type="project" value="InterPro"/>
</dbReference>
<evidence type="ECO:0000313" key="4">
    <source>
        <dbReference type="EMBL" id="MBA8825154.1"/>
    </source>
</evidence>
<sequence>MTTSGRLAMLALADARFPGGGHVHSGGLEEATHRGVVTRPEELREFLFGRLHGTGELAAVFAAAATHSAAGGAGRQYWLRFDAELDARTPSPAQRDASRAQGRGTARAGRVAWPSSALDELLAATARPHHATVLGVLLGGSGNGTPRDAAAVAAYLALSGSASAAVRLLGLDPFAANAAVTELGPELDRVAERAADTVGDDPADLPAPSAPALDLLAEAHQRHHREEVRLFAS</sequence>
<dbReference type="AlphaFoldDB" id="A0A839DUJ2"/>
<comment type="caution">
    <text evidence="4">The sequence shown here is derived from an EMBL/GenBank/DDBJ whole genome shotgun (WGS) entry which is preliminary data.</text>
</comment>
<accession>A0A839DUJ2</accession>
<dbReference type="PANTHER" id="PTHR33620:SF1">
    <property type="entry name" value="UREASE ACCESSORY PROTEIN F"/>
    <property type="match status" value="1"/>
</dbReference>
<dbReference type="Pfam" id="PF01730">
    <property type="entry name" value="UreF"/>
    <property type="match status" value="1"/>
</dbReference>